<reference evidence="1" key="1">
    <citation type="journal article" date="2021" name="Proc. Natl. Acad. Sci. U.S.A.">
        <title>A Catalog of Tens of Thousands of Viruses from Human Metagenomes Reveals Hidden Associations with Chronic Diseases.</title>
        <authorList>
            <person name="Tisza M.J."/>
            <person name="Buck C.B."/>
        </authorList>
    </citation>
    <scope>NUCLEOTIDE SEQUENCE</scope>
    <source>
        <strain evidence="1">CtPLL24</strain>
    </source>
</reference>
<protein>
    <submittedName>
        <fullName evidence="1">Tail tubular protein</fullName>
    </submittedName>
</protein>
<organism evidence="1">
    <name type="scientific">virus sp. ctPLL24</name>
    <dbReference type="NCBI Taxonomy" id="2826802"/>
    <lineage>
        <taxon>Viruses</taxon>
    </lineage>
</organism>
<dbReference type="EMBL" id="BK015778">
    <property type="protein sequence ID" value="DAE24602.1"/>
    <property type="molecule type" value="Genomic_DNA"/>
</dbReference>
<evidence type="ECO:0000313" key="1">
    <source>
        <dbReference type="EMBL" id="DAE24602.1"/>
    </source>
</evidence>
<accession>A0A8S5R0A4</accession>
<name>A0A8S5R0A4_9VIRU</name>
<sequence>MMPQMDKVTVFNQALAQFGDREYVKGSPAGRTVDLWWPTVLREALLFGAWTWATKRVEMDRSVMRHPIPDDCLRVLYVGADLFRIEGRDLVVERYGKRAAGTDKLVVDYLSDEVARSEVLPDHSPFFIKGVVFLLAGRCALKLASSPQLAAALEAQGEAFLSKALYWDTCQHSSNDQDPLTEILSSSIF</sequence>
<proteinExistence type="predicted"/>